<gene>
    <name evidence="1" type="ORF">S12H4_50892</name>
</gene>
<evidence type="ECO:0000313" key="1">
    <source>
        <dbReference type="EMBL" id="GAJ09620.1"/>
    </source>
</evidence>
<dbReference type="PROSITE" id="PS51257">
    <property type="entry name" value="PROKAR_LIPOPROTEIN"/>
    <property type="match status" value="1"/>
</dbReference>
<comment type="caution">
    <text evidence="1">The sequence shown here is derived from an EMBL/GenBank/DDBJ whole genome shotgun (WGS) entry which is preliminary data.</text>
</comment>
<name>X1VMB0_9ZZZZ</name>
<accession>X1VMB0</accession>
<proteinExistence type="predicted"/>
<protein>
    <submittedName>
        <fullName evidence="1">Uncharacterized protein</fullName>
    </submittedName>
</protein>
<sequence length="38" mass="4234">MKKGILWMLLSWLIVAAFVLASCGPAVPGEQEEEEEEE</sequence>
<reference evidence="1" key="1">
    <citation type="journal article" date="2014" name="Front. Microbiol.">
        <title>High frequency of phylogenetically diverse reductive dehalogenase-homologous genes in deep subseafloor sedimentary metagenomes.</title>
        <authorList>
            <person name="Kawai M."/>
            <person name="Futagami T."/>
            <person name="Toyoda A."/>
            <person name="Takaki Y."/>
            <person name="Nishi S."/>
            <person name="Hori S."/>
            <person name="Arai W."/>
            <person name="Tsubouchi T."/>
            <person name="Morono Y."/>
            <person name="Uchiyama I."/>
            <person name="Ito T."/>
            <person name="Fujiyama A."/>
            <person name="Inagaki F."/>
            <person name="Takami H."/>
        </authorList>
    </citation>
    <scope>NUCLEOTIDE SEQUENCE</scope>
    <source>
        <strain evidence="1">Expedition CK06-06</strain>
    </source>
</reference>
<organism evidence="1">
    <name type="scientific">marine sediment metagenome</name>
    <dbReference type="NCBI Taxonomy" id="412755"/>
    <lineage>
        <taxon>unclassified sequences</taxon>
        <taxon>metagenomes</taxon>
        <taxon>ecological metagenomes</taxon>
    </lineage>
</organism>
<dbReference type="EMBL" id="BARW01032104">
    <property type="protein sequence ID" value="GAJ09620.1"/>
    <property type="molecule type" value="Genomic_DNA"/>
</dbReference>
<dbReference type="AlphaFoldDB" id="X1VMB0"/>
<feature type="non-terminal residue" evidence="1">
    <location>
        <position position="38"/>
    </location>
</feature>